<name>A0ABP9GHC0_9FLAO</name>
<organism evidence="2 3">
    <name type="scientific">Algibacter agarivorans</name>
    <dbReference type="NCBI Taxonomy" id="1109741"/>
    <lineage>
        <taxon>Bacteria</taxon>
        <taxon>Pseudomonadati</taxon>
        <taxon>Bacteroidota</taxon>
        <taxon>Flavobacteriia</taxon>
        <taxon>Flavobacteriales</taxon>
        <taxon>Flavobacteriaceae</taxon>
        <taxon>Algibacter</taxon>
    </lineage>
</organism>
<evidence type="ECO:0000313" key="3">
    <source>
        <dbReference type="Proteomes" id="UP001501302"/>
    </source>
</evidence>
<accession>A0ABP9GHC0</accession>
<dbReference type="Proteomes" id="UP001501302">
    <property type="component" value="Unassembled WGS sequence"/>
</dbReference>
<gene>
    <name evidence="2" type="ORF">GCM10023314_14270</name>
</gene>
<comment type="caution">
    <text evidence="2">The sequence shown here is derived from an EMBL/GenBank/DDBJ whole genome shotgun (WGS) entry which is preliminary data.</text>
</comment>
<dbReference type="InterPro" id="IPR049311">
    <property type="entry name" value="GIY_YIG_cat"/>
</dbReference>
<proteinExistence type="predicted"/>
<feature type="domain" description="GIY-YIG catalytic" evidence="1">
    <location>
        <begin position="21"/>
        <end position="173"/>
    </location>
</feature>
<dbReference type="EMBL" id="BAABJJ010000014">
    <property type="protein sequence ID" value="GAA4942298.1"/>
    <property type="molecule type" value="Genomic_DNA"/>
</dbReference>
<dbReference type="Pfam" id="PF20815">
    <property type="entry name" value="GIY_YIG_2"/>
    <property type="match status" value="1"/>
</dbReference>
<keyword evidence="3" id="KW-1185">Reference proteome</keyword>
<dbReference type="RefSeq" id="WP_345191083.1">
    <property type="nucleotide sequence ID" value="NZ_BAABJJ010000014.1"/>
</dbReference>
<sequence>MERLEVKFIRENDLKITKEPIVYYWWFKTNVFRNLLSKLETEIEFEKIELKKINDIEYGLLYIGQAKNGNDRLVKYHMLDYNNFHQKGVENGRLSSLRTTLCGLLDLPMSKSKISINEFMDENCIVEWQNCTLSELNEFEQTKIKGNYLPLNYQHTKGVLTSKHRKILSESKKRMRK</sequence>
<evidence type="ECO:0000313" key="2">
    <source>
        <dbReference type="EMBL" id="GAA4942298.1"/>
    </source>
</evidence>
<evidence type="ECO:0000259" key="1">
    <source>
        <dbReference type="Pfam" id="PF20815"/>
    </source>
</evidence>
<reference evidence="3" key="1">
    <citation type="journal article" date="2019" name="Int. J. Syst. Evol. Microbiol.">
        <title>The Global Catalogue of Microorganisms (GCM) 10K type strain sequencing project: providing services to taxonomists for standard genome sequencing and annotation.</title>
        <authorList>
            <consortium name="The Broad Institute Genomics Platform"/>
            <consortium name="The Broad Institute Genome Sequencing Center for Infectious Disease"/>
            <person name="Wu L."/>
            <person name="Ma J."/>
        </authorList>
    </citation>
    <scope>NUCLEOTIDE SEQUENCE [LARGE SCALE GENOMIC DNA]</scope>
    <source>
        <strain evidence="3">JCM 18285</strain>
    </source>
</reference>
<protein>
    <recommendedName>
        <fullName evidence="1">GIY-YIG catalytic domain-containing protein</fullName>
    </recommendedName>
</protein>